<gene>
    <name evidence="3" type="ORF">CONPUDRAFT_74395</name>
</gene>
<comment type="caution">
    <text evidence="3">The sequence shown here is derived from an EMBL/GenBank/DDBJ whole genome shotgun (WGS) entry which is preliminary data.</text>
</comment>
<sequence>MSSTSIDQELALWAAESLLEEYAMVAASALVYYDYLSNLSLEIDLIWTKKLSWATVVYAICEAEKLGSITQLRYLGLAIPAKKIVDIALVFNHTTMPPSGRLPLYMGSTSNMRYRQYVSSARNDDPTSMTNEFAGIGLPGLYFCDIGFPPSLGWINPASSSVLIVYEGVLCGLVLWYASRHLWEAFCRSPGRAANTLASVILRDNLIYFFLALLSMFLSALNQVPSITVSLAYNCLDDIFQTFLFSMVGPWMVISLRKSYERSLSEGDSQAYELSTVAFTSAIRQPEHGFASVQDGKCAVIDKL</sequence>
<reference evidence="4" key="1">
    <citation type="journal article" date="2012" name="Science">
        <title>The Paleozoic origin of enzymatic lignin decomposition reconstructed from 31 fungal genomes.</title>
        <authorList>
            <person name="Floudas D."/>
            <person name="Binder M."/>
            <person name="Riley R."/>
            <person name="Barry K."/>
            <person name="Blanchette R.A."/>
            <person name="Henrissat B."/>
            <person name="Martinez A.T."/>
            <person name="Otillar R."/>
            <person name="Spatafora J.W."/>
            <person name="Yadav J.S."/>
            <person name="Aerts A."/>
            <person name="Benoit I."/>
            <person name="Boyd A."/>
            <person name="Carlson A."/>
            <person name="Copeland A."/>
            <person name="Coutinho P.M."/>
            <person name="de Vries R.P."/>
            <person name="Ferreira P."/>
            <person name="Findley K."/>
            <person name="Foster B."/>
            <person name="Gaskell J."/>
            <person name="Glotzer D."/>
            <person name="Gorecki P."/>
            <person name="Heitman J."/>
            <person name="Hesse C."/>
            <person name="Hori C."/>
            <person name="Igarashi K."/>
            <person name="Jurgens J.A."/>
            <person name="Kallen N."/>
            <person name="Kersten P."/>
            <person name="Kohler A."/>
            <person name="Kuees U."/>
            <person name="Kumar T.K.A."/>
            <person name="Kuo A."/>
            <person name="LaButti K."/>
            <person name="Larrondo L.F."/>
            <person name="Lindquist E."/>
            <person name="Ling A."/>
            <person name="Lombard V."/>
            <person name="Lucas S."/>
            <person name="Lundell T."/>
            <person name="Martin R."/>
            <person name="McLaughlin D.J."/>
            <person name="Morgenstern I."/>
            <person name="Morin E."/>
            <person name="Murat C."/>
            <person name="Nagy L.G."/>
            <person name="Nolan M."/>
            <person name="Ohm R.A."/>
            <person name="Patyshakuliyeva A."/>
            <person name="Rokas A."/>
            <person name="Ruiz-Duenas F.J."/>
            <person name="Sabat G."/>
            <person name="Salamov A."/>
            <person name="Samejima M."/>
            <person name="Schmutz J."/>
            <person name="Slot J.C."/>
            <person name="St John F."/>
            <person name="Stenlid J."/>
            <person name="Sun H."/>
            <person name="Sun S."/>
            <person name="Syed K."/>
            <person name="Tsang A."/>
            <person name="Wiebenga A."/>
            <person name="Young D."/>
            <person name="Pisabarro A."/>
            <person name="Eastwood D.C."/>
            <person name="Martin F."/>
            <person name="Cullen D."/>
            <person name="Grigoriev I.V."/>
            <person name="Hibbett D.S."/>
        </authorList>
    </citation>
    <scope>NUCLEOTIDE SEQUENCE [LARGE SCALE GENOMIC DNA]</scope>
    <source>
        <strain evidence="4">RWD-64-598 SS2</strain>
    </source>
</reference>
<protein>
    <recommendedName>
        <fullName evidence="2">DUF6533 domain-containing protein</fullName>
    </recommendedName>
</protein>
<dbReference type="KEGG" id="cput:CONPUDRAFT_74395"/>
<keyword evidence="1" id="KW-1133">Transmembrane helix</keyword>
<dbReference type="InterPro" id="IPR045340">
    <property type="entry name" value="DUF6533"/>
</dbReference>
<evidence type="ECO:0000313" key="3">
    <source>
        <dbReference type="EMBL" id="EIW78792.1"/>
    </source>
</evidence>
<evidence type="ECO:0000259" key="2">
    <source>
        <dbReference type="Pfam" id="PF20151"/>
    </source>
</evidence>
<feature type="domain" description="DUF6533" evidence="2">
    <location>
        <begin position="22"/>
        <end position="61"/>
    </location>
</feature>
<keyword evidence="4" id="KW-1185">Reference proteome</keyword>
<keyword evidence="1" id="KW-0472">Membrane</keyword>
<evidence type="ECO:0000256" key="1">
    <source>
        <dbReference type="SAM" id="Phobius"/>
    </source>
</evidence>
<name>A0A5M3MHW1_CONPW</name>
<dbReference type="Proteomes" id="UP000053558">
    <property type="component" value="Unassembled WGS sequence"/>
</dbReference>
<dbReference type="Pfam" id="PF20151">
    <property type="entry name" value="DUF6533"/>
    <property type="match status" value="1"/>
</dbReference>
<evidence type="ECO:0000313" key="4">
    <source>
        <dbReference type="Proteomes" id="UP000053558"/>
    </source>
</evidence>
<keyword evidence="1" id="KW-0812">Transmembrane</keyword>
<feature type="transmembrane region" description="Helical" evidence="1">
    <location>
        <begin position="239"/>
        <end position="256"/>
    </location>
</feature>
<dbReference type="EMBL" id="JH711581">
    <property type="protein sequence ID" value="EIW78792.1"/>
    <property type="molecule type" value="Genomic_DNA"/>
</dbReference>
<dbReference type="GeneID" id="19209232"/>
<dbReference type="AlphaFoldDB" id="A0A5M3MHW1"/>
<proteinExistence type="predicted"/>
<feature type="transmembrane region" description="Helical" evidence="1">
    <location>
        <begin position="206"/>
        <end position="233"/>
    </location>
</feature>
<organism evidence="3 4">
    <name type="scientific">Coniophora puteana (strain RWD-64-598)</name>
    <name type="common">Brown rot fungus</name>
    <dbReference type="NCBI Taxonomy" id="741705"/>
    <lineage>
        <taxon>Eukaryota</taxon>
        <taxon>Fungi</taxon>
        <taxon>Dikarya</taxon>
        <taxon>Basidiomycota</taxon>
        <taxon>Agaricomycotina</taxon>
        <taxon>Agaricomycetes</taxon>
        <taxon>Agaricomycetidae</taxon>
        <taxon>Boletales</taxon>
        <taxon>Coniophorineae</taxon>
        <taxon>Coniophoraceae</taxon>
        <taxon>Coniophora</taxon>
    </lineage>
</organism>
<accession>A0A5M3MHW1</accession>
<dbReference type="RefSeq" id="XP_007770499.1">
    <property type="nucleotide sequence ID" value="XM_007772309.1"/>
</dbReference>